<evidence type="ECO:0000313" key="14">
    <source>
        <dbReference type="EMBL" id="KRM02168.1"/>
    </source>
</evidence>
<feature type="domain" description="Sulfatase N-terminal" evidence="13">
    <location>
        <begin position="252"/>
        <end position="548"/>
    </location>
</feature>
<gene>
    <name evidence="14" type="ORF">FC59_GL001769</name>
</gene>
<comment type="similarity">
    <text evidence="3">Belongs to the LTA synthase family.</text>
</comment>
<feature type="binding site" evidence="10">
    <location>
        <position position="304"/>
    </location>
    <ligand>
        <name>Mn(2+)</name>
        <dbReference type="ChEBI" id="CHEBI:29035"/>
    </ligand>
</feature>
<protein>
    <submittedName>
        <fullName evidence="14">Alkaline phosphatase famliy</fullName>
    </submittedName>
</protein>
<evidence type="ECO:0000256" key="4">
    <source>
        <dbReference type="ARBA" id="ARBA00022475"/>
    </source>
</evidence>
<dbReference type="EMBL" id="AZFU01000044">
    <property type="protein sequence ID" value="KRM02168.1"/>
    <property type="molecule type" value="Genomic_DNA"/>
</dbReference>
<feature type="transmembrane region" description="Helical" evidence="12">
    <location>
        <begin position="47"/>
        <end position="67"/>
    </location>
</feature>
<sequence length="726" mass="82629">MKKKKIIAFIQTRPGFLTLLVLCFWIKYIFAAYFDFNLGLSDPYQHIIMWLSPIGTAIILISIGFYFPKPLVSYIAMLVMDFANTALLFANIIYYRQFTDFLTIKTMTNAGKVSQGLGKSTVALLHPSDIIIWIDLIIIITLLIIHKIKIDQKSYGLSMPFAITSIGALLTTLNIFLAETSRPRLLRNTFDRSYVVKYLGVDTFAAYDGIKSAQNGQVTRNANASDLNNILNFTKQNYAAPSSSYFGIEKNRNVIVIHLESFQQFLINLKVNGKEVTPFLNSLYKNKHTISFSNFYHQVGLGRTSDAENMLETGTYGISDGSLFTSLGSENTFQAAPQILRQDGYTSAVFHGNVGTFWNRNDVYKNMGYNYFFDKNYYSAHPKDASGYGLKDKLFFAESIKYLEQMQQPFYTKFITVTNHIPFNLDKEDQDPNFKTTNTTDQTINNYFVTAHYLDKAIHEFFNYLKSSGLYKNTMVVIYGDHYGLSNSENETLAPIIGESSDTWNTYNNVQMQRVPFMIHANNLRGQINHEVGGEIDVLPTLLHLLGVNTKDYVQFGNDLLSPHRQNWVVFRNGTIVSSKYVIVGAKGIKGTVYDRKNGKQIINFTPQEKKEIAELAKKGKDSLHYSDLLNNHNLLRFYTPKGFIPVDPDQFNYSENYQRMITIRQQLRGHSTSLYSRHHGSTTGLYRTSAPELKGRQEEIDRVSEEVKNNSSKNSATSSSSEDDQ</sequence>
<dbReference type="InterPro" id="IPR000917">
    <property type="entry name" value="Sulfatase_N"/>
</dbReference>
<dbReference type="PANTHER" id="PTHR47371">
    <property type="entry name" value="LIPOTEICHOIC ACID SYNTHASE"/>
    <property type="match status" value="1"/>
</dbReference>
<feature type="binding site" evidence="10">
    <location>
        <position position="481"/>
    </location>
    <ligand>
        <name>Mn(2+)</name>
        <dbReference type="ChEBI" id="CHEBI:29035"/>
    </ligand>
</feature>
<organism evidence="14 15">
    <name type="scientific">Lactobacillus kitasatonis DSM 16761 = JCM 1039</name>
    <dbReference type="NCBI Taxonomy" id="1423767"/>
    <lineage>
        <taxon>Bacteria</taxon>
        <taxon>Bacillati</taxon>
        <taxon>Bacillota</taxon>
        <taxon>Bacilli</taxon>
        <taxon>Lactobacillales</taxon>
        <taxon>Lactobacillaceae</taxon>
        <taxon>Lactobacillus</taxon>
    </lineage>
</organism>
<dbReference type="GO" id="GO:0005886">
    <property type="term" value="C:plasma membrane"/>
    <property type="evidence" value="ECO:0007669"/>
    <property type="project" value="UniProtKB-SubCell"/>
</dbReference>
<feature type="compositionally biased region" description="Low complexity" evidence="11">
    <location>
        <begin position="710"/>
        <end position="726"/>
    </location>
</feature>
<evidence type="ECO:0000256" key="12">
    <source>
        <dbReference type="SAM" id="Phobius"/>
    </source>
</evidence>
<name>A0A0R1V9I4_9LACO</name>
<evidence type="ECO:0000256" key="8">
    <source>
        <dbReference type="PIRSR" id="PIRSR005091-1"/>
    </source>
</evidence>
<feature type="compositionally biased region" description="Polar residues" evidence="11">
    <location>
        <begin position="675"/>
        <end position="687"/>
    </location>
</feature>
<dbReference type="eggNOG" id="COG1368">
    <property type="taxonomic scope" value="Bacteria"/>
</dbReference>
<feature type="transmembrane region" description="Helical" evidence="12">
    <location>
        <begin position="155"/>
        <end position="177"/>
    </location>
</feature>
<dbReference type="Pfam" id="PF00884">
    <property type="entry name" value="Sulfatase"/>
    <property type="match status" value="1"/>
</dbReference>
<comment type="subcellular location">
    <subcellularLocation>
        <location evidence="1">Cell membrane</location>
        <topology evidence="1">Multi-pass membrane protein</topology>
    </subcellularLocation>
</comment>
<dbReference type="PIRSF" id="PIRSF005091">
    <property type="entry name" value="Mmb_sulf_HI1246"/>
    <property type="match status" value="1"/>
</dbReference>
<accession>A0A0R1V9I4</accession>
<keyword evidence="4" id="KW-1003">Cell membrane</keyword>
<dbReference type="GO" id="GO:0046872">
    <property type="term" value="F:metal ion binding"/>
    <property type="evidence" value="ECO:0007669"/>
    <property type="project" value="UniProtKB-KW"/>
</dbReference>
<reference evidence="14 15" key="1">
    <citation type="journal article" date="2015" name="Genome Announc.">
        <title>Expanding the biotechnology potential of lactobacilli through comparative genomics of 213 strains and associated genera.</title>
        <authorList>
            <person name="Sun Z."/>
            <person name="Harris H.M."/>
            <person name="McCann A."/>
            <person name="Guo C."/>
            <person name="Argimon S."/>
            <person name="Zhang W."/>
            <person name="Yang X."/>
            <person name="Jeffery I.B."/>
            <person name="Cooney J.C."/>
            <person name="Kagawa T.F."/>
            <person name="Liu W."/>
            <person name="Song Y."/>
            <person name="Salvetti E."/>
            <person name="Wrobel A."/>
            <person name="Rasinkangas P."/>
            <person name="Parkhill J."/>
            <person name="Rea M.C."/>
            <person name="O'Sullivan O."/>
            <person name="Ritari J."/>
            <person name="Douillard F.P."/>
            <person name="Paul Ross R."/>
            <person name="Yang R."/>
            <person name="Briner A.E."/>
            <person name="Felis G.E."/>
            <person name="de Vos W.M."/>
            <person name="Barrangou R."/>
            <person name="Klaenhammer T.R."/>
            <person name="Caufield P.W."/>
            <person name="Cui Y."/>
            <person name="Zhang H."/>
            <person name="O'Toole P.W."/>
        </authorList>
    </citation>
    <scope>NUCLEOTIDE SEQUENCE [LARGE SCALE GENOMIC DNA]</scope>
    <source>
        <strain evidence="14 15">DSM 16761</strain>
    </source>
</reference>
<comment type="caution">
    <text evidence="14">The sequence shown here is derived from an EMBL/GenBank/DDBJ whole genome shotgun (WGS) entry which is preliminary data.</text>
</comment>
<evidence type="ECO:0000256" key="10">
    <source>
        <dbReference type="PIRSR" id="PIRSR005091-3"/>
    </source>
</evidence>
<dbReference type="RefSeq" id="WP_025014433.1">
    <property type="nucleotide sequence ID" value="NZ_AZFU01000044.1"/>
</dbReference>
<keyword evidence="9" id="KW-0479">Metal-binding</keyword>
<dbReference type="CDD" id="cd16015">
    <property type="entry name" value="LTA_synthase"/>
    <property type="match status" value="1"/>
</dbReference>
<evidence type="ECO:0000256" key="11">
    <source>
        <dbReference type="SAM" id="MobiDB-lite"/>
    </source>
</evidence>
<feature type="binding site" evidence="10">
    <location>
        <position position="482"/>
    </location>
    <ligand>
        <name>Mn(2+)</name>
        <dbReference type="ChEBI" id="CHEBI:29035"/>
    </ligand>
</feature>
<dbReference type="AlphaFoldDB" id="A0A0R1V9I4"/>
<feature type="transmembrane region" description="Helical" evidence="12">
    <location>
        <begin position="74"/>
        <end position="95"/>
    </location>
</feature>
<keyword evidence="9" id="KW-0464">Manganese</keyword>
<evidence type="ECO:0000259" key="13">
    <source>
        <dbReference type="Pfam" id="PF00884"/>
    </source>
</evidence>
<dbReference type="PATRIC" id="fig|1423767.3.peg.1835"/>
<feature type="transmembrane region" description="Helical" evidence="12">
    <location>
        <begin position="130"/>
        <end position="148"/>
    </location>
</feature>
<comment type="pathway">
    <text evidence="2">Cell wall biogenesis; lipoteichoic acid biosynthesis.</text>
</comment>
<dbReference type="InterPro" id="IPR050448">
    <property type="entry name" value="OpgB/LTA_synthase_biosynth"/>
</dbReference>
<feature type="binding site" evidence="9">
    <location>
        <position position="420"/>
    </location>
    <ligand>
        <name>substrate</name>
    </ligand>
</feature>
<keyword evidence="5 12" id="KW-0812">Transmembrane</keyword>
<dbReference type="OrthoDB" id="5901192at2"/>
<dbReference type="Gene3D" id="3.40.720.10">
    <property type="entry name" value="Alkaline Phosphatase, subunit A"/>
    <property type="match status" value="1"/>
</dbReference>
<dbReference type="SUPFAM" id="SSF53649">
    <property type="entry name" value="Alkaline phosphatase-like"/>
    <property type="match status" value="1"/>
</dbReference>
<keyword evidence="6 12" id="KW-1133">Transmembrane helix</keyword>
<evidence type="ECO:0000256" key="6">
    <source>
        <dbReference type="ARBA" id="ARBA00022989"/>
    </source>
</evidence>
<dbReference type="InterPro" id="IPR017850">
    <property type="entry name" value="Alkaline_phosphatase_core_sf"/>
</dbReference>
<evidence type="ECO:0000256" key="7">
    <source>
        <dbReference type="ARBA" id="ARBA00023136"/>
    </source>
</evidence>
<evidence type="ECO:0000256" key="5">
    <source>
        <dbReference type="ARBA" id="ARBA00022692"/>
    </source>
</evidence>
<evidence type="ECO:0000256" key="2">
    <source>
        <dbReference type="ARBA" id="ARBA00004936"/>
    </source>
</evidence>
<dbReference type="Gene3D" id="3.30.1120.170">
    <property type="match status" value="1"/>
</dbReference>
<evidence type="ECO:0000256" key="3">
    <source>
        <dbReference type="ARBA" id="ARBA00009983"/>
    </source>
</evidence>
<feature type="active site" evidence="8">
    <location>
        <position position="304"/>
    </location>
</feature>
<evidence type="ECO:0000256" key="9">
    <source>
        <dbReference type="PIRSR" id="PIRSR005091-2"/>
    </source>
</evidence>
<feature type="binding site" evidence="10">
    <location>
        <position position="260"/>
    </location>
    <ligand>
        <name>Mn(2+)</name>
        <dbReference type="ChEBI" id="CHEBI:29035"/>
    </ligand>
</feature>
<dbReference type="InterPro" id="IPR012160">
    <property type="entry name" value="LtaS-like"/>
</dbReference>
<feature type="compositionally biased region" description="Basic and acidic residues" evidence="11">
    <location>
        <begin position="694"/>
        <end position="709"/>
    </location>
</feature>
<proteinExistence type="inferred from homology"/>
<dbReference type="Proteomes" id="UP000051307">
    <property type="component" value="Unassembled WGS sequence"/>
</dbReference>
<evidence type="ECO:0000256" key="1">
    <source>
        <dbReference type="ARBA" id="ARBA00004651"/>
    </source>
</evidence>
<evidence type="ECO:0000313" key="15">
    <source>
        <dbReference type="Proteomes" id="UP000051307"/>
    </source>
</evidence>
<dbReference type="PANTHER" id="PTHR47371:SF3">
    <property type="entry name" value="PHOSPHOGLYCEROL TRANSFERASE I"/>
    <property type="match status" value="1"/>
</dbReference>
<feature type="region of interest" description="Disordered" evidence="11">
    <location>
        <begin position="675"/>
        <end position="726"/>
    </location>
</feature>
<keyword evidence="7 12" id="KW-0472">Membrane</keyword>